<evidence type="ECO:0000313" key="2">
    <source>
        <dbReference type="Proteomes" id="UP000269396"/>
    </source>
</evidence>
<accession>A0A183PJL8</accession>
<dbReference type="Proteomes" id="UP000269396">
    <property type="component" value="Unassembled WGS sequence"/>
</dbReference>
<reference evidence="1 2" key="1">
    <citation type="submission" date="2018-11" db="EMBL/GenBank/DDBJ databases">
        <authorList>
            <consortium name="Pathogen Informatics"/>
        </authorList>
    </citation>
    <scope>NUCLEOTIDE SEQUENCE [LARGE SCALE GENOMIC DNA]</scope>
    <source>
        <strain>Denwood</strain>
        <strain evidence="2">Zambia</strain>
    </source>
</reference>
<evidence type="ECO:0000313" key="1">
    <source>
        <dbReference type="EMBL" id="VDP66214.1"/>
    </source>
</evidence>
<sequence length="140" mass="16033">MKFTIFEDDDIDPYLKLFEATQADAPTISDSGPTPMEQDQSALDCDIQLAYVTSTQFCNWHFSPSELVNLRSDCNTTALKRLQSIKEVEIKNTNENVNNTLTVVGLDPDQEFKIIKHYVYLMKILFDKFTTPQLPNEVSF</sequence>
<name>A0A183PJL8_9TREM</name>
<dbReference type="STRING" id="31246.A0A183PJL8"/>
<dbReference type="EMBL" id="UZAL01034783">
    <property type="protein sequence ID" value="VDP66214.1"/>
    <property type="molecule type" value="Genomic_DNA"/>
</dbReference>
<organism evidence="1 2">
    <name type="scientific">Schistosoma mattheei</name>
    <dbReference type="NCBI Taxonomy" id="31246"/>
    <lineage>
        <taxon>Eukaryota</taxon>
        <taxon>Metazoa</taxon>
        <taxon>Spiralia</taxon>
        <taxon>Lophotrochozoa</taxon>
        <taxon>Platyhelminthes</taxon>
        <taxon>Trematoda</taxon>
        <taxon>Digenea</taxon>
        <taxon>Strigeidida</taxon>
        <taxon>Schistosomatoidea</taxon>
        <taxon>Schistosomatidae</taxon>
        <taxon>Schistosoma</taxon>
    </lineage>
</organism>
<protein>
    <submittedName>
        <fullName evidence="1">Uncharacterized protein</fullName>
    </submittedName>
</protein>
<gene>
    <name evidence="1" type="ORF">SMTD_LOCUS14554</name>
</gene>
<keyword evidence="2" id="KW-1185">Reference proteome</keyword>
<proteinExistence type="predicted"/>
<dbReference type="AlphaFoldDB" id="A0A183PJL8"/>